<accession>A0A497F188</accession>
<comment type="caution">
    <text evidence="1">The sequence shown here is derived from an EMBL/GenBank/DDBJ whole genome shotgun (WGS) entry which is preliminary data.</text>
</comment>
<organism evidence="1 2">
    <name type="scientific">Thermoproteota archaeon</name>
    <dbReference type="NCBI Taxonomy" id="2056631"/>
    <lineage>
        <taxon>Archaea</taxon>
        <taxon>Thermoproteota</taxon>
    </lineage>
</organism>
<dbReference type="AlphaFoldDB" id="A0A497F188"/>
<dbReference type="Proteomes" id="UP000269499">
    <property type="component" value="Unassembled WGS sequence"/>
</dbReference>
<proteinExistence type="predicted"/>
<protein>
    <submittedName>
        <fullName evidence="1">Uncharacterized protein</fullName>
    </submittedName>
</protein>
<gene>
    <name evidence="1" type="ORF">DRJ26_03420</name>
</gene>
<evidence type="ECO:0000313" key="1">
    <source>
        <dbReference type="EMBL" id="RLE53374.1"/>
    </source>
</evidence>
<name>A0A497F188_9CREN</name>
<dbReference type="EMBL" id="QMRA01000069">
    <property type="protein sequence ID" value="RLE53374.1"/>
    <property type="molecule type" value="Genomic_DNA"/>
</dbReference>
<sequence>MEIRIVKYGEIPESLEDKVKQLADSWLPRIVSEFEGDTEIPFIADIEVHEANWVKKIDDNLKLVYSSGFAYKYNSKIGALIPTIQLSAAKVLTYPYDDLKAVVYHEYFNYLYDCYHGYDYVKPLIWSPSKPRAELYARIYRDLERVFEMALRCFKNEEALIDFLEKEIDRTLLILTMKGKPKIVEGFPEIEEEEISPPIEEAPCQVALTIRPLILVAKVLGGKELPDIKQLLSKRKLALEKYLLMNKLFREKAF</sequence>
<reference evidence="1 2" key="1">
    <citation type="submission" date="2018-06" db="EMBL/GenBank/DDBJ databases">
        <title>Extensive metabolic versatility and redundancy in microbially diverse, dynamic hydrothermal sediments.</title>
        <authorList>
            <person name="Dombrowski N."/>
            <person name="Teske A."/>
            <person name="Baker B.J."/>
        </authorList>
    </citation>
    <scope>NUCLEOTIDE SEQUENCE [LARGE SCALE GENOMIC DNA]</scope>
    <source>
        <strain evidence="1">B20_G2</strain>
    </source>
</reference>
<evidence type="ECO:0000313" key="2">
    <source>
        <dbReference type="Proteomes" id="UP000269499"/>
    </source>
</evidence>